<dbReference type="AlphaFoldDB" id="A0A849A3H0"/>
<protein>
    <submittedName>
        <fullName evidence="3">RNHCP domain-containing protein</fullName>
    </submittedName>
</protein>
<comment type="caution">
    <text evidence="3">The sequence shown here is derived from an EMBL/GenBank/DDBJ whole genome shotgun (WGS) entry which is preliminary data.</text>
</comment>
<dbReference type="EMBL" id="JABEND010000003">
    <property type="protein sequence ID" value="NNG35574.1"/>
    <property type="molecule type" value="Genomic_DNA"/>
</dbReference>
<evidence type="ECO:0000256" key="1">
    <source>
        <dbReference type="SAM" id="MobiDB-lite"/>
    </source>
</evidence>
<evidence type="ECO:0000259" key="2">
    <source>
        <dbReference type="Pfam" id="PF12647"/>
    </source>
</evidence>
<gene>
    <name evidence="3" type="ORF">HKD39_07580</name>
</gene>
<dbReference type="Proteomes" id="UP000562984">
    <property type="component" value="Unassembled WGS sequence"/>
</dbReference>
<organism evidence="3 4">
    <name type="scientific">Nakamurella aerolata</name>
    <dbReference type="NCBI Taxonomy" id="1656892"/>
    <lineage>
        <taxon>Bacteria</taxon>
        <taxon>Bacillati</taxon>
        <taxon>Actinomycetota</taxon>
        <taxon>Actinomycetes</taxon>
        <taxon>Nakamurellales</taxon>
        <taxon>Nakamurellaceae</taxon>
        <taxon>Nakamurella</taxon>
    </lineage>
</organism>
<proteinExistence type="predicted"/>
<feature type="region of interest" description="Disordered" evidence="1">
    <location>
        <begin position="1"/>
        <end position="153"/>
    </location>
</feature>
<sequence length="289" mass="30715">MGESSSHRRAHPNRPAVPAVHLALPCPTESTGLCGAGAGDSGPSRRSNSRQRQPSRGCRCHSRATDRSDPQGKTPGGNPQPVRRSEHLPVAPWRRPRSQRSRLGDSGQGTWSRSGSASNRSRWPTRCSEAGTGSNRARPRSTGPAVNRVPRSAQPALPRTNATLLARRSLGFGDVEQTLSRTSSRRAENVSFTCLHCGAAVSPSATGSFRNHCPRCLWSRHVDVFPGDRAAACGGPMAPVALDHAAKGWVIVHRCTACGHTSRNRATLDDPIQPDDPAALAALSALPPP</sequence>
<feature type="compositionally biased region" description="Low complexity" evidence="1">
    <location>
        <begin position="41"/>
        <end position="57"/>
    </location>
</feature>
<reference evidence="3 4" key="1">
    <citation type="submission" date="2020-05" db="EMBL/GenBank/DDBJ databases">
        <title>Nakamurella sp. DB0629 isolated from air conditioner.</title>
        <authorList>
            <person name="Kim D.H."/>
            <person name="Kim D.-U."/>
        </authorList>
    </citation>
    <scope>NUCLEOTIDE SEQUENCE [LARGE SCALE GENOMIC DNA]</scope>
    <source>
        <strain evidence="3 4">DB0629</strain>
    </source>
</reference>
<accession>A0A849A3H0</accession>
<feature type="domain" description="RNHCP" evidence="2">
    <location>
        <begin position="191"/>
        <end position="271"/>
    </location>
</feature>
<evidence type="ECO:0000313" key="4">
    <source>
        <dbReference type="Proteomes" id="UP000562984"/>
    </source>
</evidence>
<evidence type="ECO:0000313" key="3">
    <source>
        <dbReference type="EMBL" id="NNG35574.1"/>
    </source>
</evidence>
<name>A0A849A3H0_9ACTN</name>
<keyword evidence="4" id="KW-1185">Reference proteome</keyword>
<dbReference type="Pfam" id="PF12647">
    <property type="entry name" value="RNHCP"/>
    <property type="match status" value="1"/>
</dbReference>
<feature type="compositionally biased region" description="Polar residues" evidence="1">
    <location>
        <begin position="108"/>
        <end position="122"/>
    </location>
</feature>
<dbReference type="InterPro" id="IPR024439">
    <property type="entry name" value="RNHCP"/>
</dbReference>